<accession>A0A6J5LB45</accession>
<sequence>MPFGGYNPLDDGEYEDFSPWFKPERKVEKVVTETLTFTCKELYDLYKWIDAMDPKPHSIKIYSTQTGIGPSLRAEIDNGEGEGIYKDFTDYESW</sequence>
<proteinExistence type="predicted"/>
<organism evidence="1">
    <name type="scientific">uncultured Caudovirales phage</name>
    <dbReference type="NCBI Taxonomy" id="2100421"/>
    <lineage>
        <taxon>Viruses</taxon>
        <taxon>Duplodnaviria</taxon>
        <taxon>Heunggongvirae</taxon>
        <taxon>Uroviricota</taxon>
        <taxon>Caudoviricetes</taxon>
        <taxon>Peduoviridae</taxon>
        <taxon>Maltschvirus</taxon>
        <taxon>Maltschvirus maltsch</taxon>
    </lineage>
</organism>
<evidence type="ECO:0000313" key="1">
    <source>
        <dbReference type="EMBL" id="CAB4131704.1"/>
    </source>
</evidence>
<name>A0A6J5LB45_9CAUD</name>
<gene>
    <name evidence="1" type="ORF">UFOVP132_219</name>
</gene>
<protein>
    <submittedName>
        <fullName evidence="1">Uncharacterized protein</fullName>
    </submittedName>
</protein>
<reference evidence="1" key="1">
    <citation type="submission" date="2020-04" db="EMBL/GenBank/DDBJ databases">
        <authorList>
            <person name="Chiriac C."/>
            <person name="Salcher M."/>
            <person name="Ghai R."/>
            <person name="Kavagutti S V."/>
        </authorList>
    </citation>
    <scope>NUCLEOTIDE SEQUENCE</scope>
</reference>
<dbReference type="EMBL" id="LR796247">
    <property type="protein sequence ID" value="CAB4131704.1"/>
    <property type="molecule type" value="Genomic_DNA"/>
</dbReference>